<comment type="caution">
    <text evidence="3">The sequence shown here is derived from an EMBL/GenBank/DDBJ whole genome shotgun (WGS) entry which is preliminary data.</text>
</comment>
<dbReference type="EMBL" id="JBIENY010000195">
    <property type="protein sequence ID" value="MFG6296381.1"/>
    <property type="molecule type" value="Genomic_DNA"/>
</dbReference>
<organism evidence="3 4">
    <name type="scientific">Streptomyces rochei</name>
    <name type="common">Streptomyces parvullus</name>
    <dbReference type="NCBI Taxonomy" id="1928"/>
    <lineage>
        <taxon>Bacteria</taxon>
        <taxon>Bacillati</taxon>
        <taxon>Actinomycetota</taxon>
        <taxon>Actinomycetes</taxon>
        <taxon>Kitasatosporales</taxon>
        <taxon>Streptomycetaceae</taxon>
        <taxon>Streptomyces</taxon>
        <taxon>Streptomyces rochei group</taxon>
    </lineage>
</organism>
<name>A0ABW7DZT0_STRRO</name>
<feature type="transmembrane region" description="Helical" evidence="2">
    <location>
        <begin position="12"/>
        <end position="39"/>
    </location>
</feature>
<keyword evidence="2" id="KW-0812">Transmembrane</keyword>
<accession>A0ABW7DZT0</accession>
<evidence type="ECO:0000313" key="3">
    <source>
        <dbReference type="EMBL" id="MFG6296381.1"/>
    </source>
</evidence>
<keyword evidence="2" id="KW-0472">Membrane</keyword>
<evidence type="ECO:0000313" key="4">
    <source>
        <dbReference type="Proteomes" id="UP001605990"/>
    </source>
</evidence>
<proteinExistence type="predicted"/>
<keyword evidence="2" id="KW-1133">Transmembrane helix</keyword>
<evidence type="ECO:0000256" key="1">
    <source>
        <dbReference type="SAM" id="MobiDB-lite"/>
    </source>
</evidence>
<keyword evidence="4" id="KW-1185">Reference proteome</keyword>
<dbReference type="Proteomes" id="UP001605990">
    <property type="component" value="Unassembled WGS sequence"/>
</dbReference>
<protein>
    <submittedName>
        <fullName evidence="3">Uncharacterized protein</fullName>
    </submittedName>
</protein>
<evidence type="ECO:0000256" key="2">
    <source>
        <dbReference type="SAM" id="Phobius"/>
    </source>
</evidence>
<reference evidence="3 4" key="1">
    <citation type="submission" date="2024-10" db="EMBL/GenBank/DDBJ databases">
        <title>Draft genome assembly of a novel steroid transforming actinomycete isolated from African clawed frog Xenopus laevis.</title>
        <authorList>
            <person name="Bragin E."/>
            <person name="Kollerov V."/>
            <person name="Donova M.V."/>
        </authorList>
    </citation>
    <scope>NUCLEOTIDE SEQUENCE [LARGE SCALE GENOMIC DNA]</scope>
    <source>
        <strain evidence="3 4">MTOC-St3</strain>
    </source>
</reference>
<sequence>MIHDAVHTGQLIIWGAAASIGILTALAATLLVAAGITAFDHIARRHHQRRGLRRLEQYANHPGARRLHSPDRKEKP</sequence>
<gene>
    <name evidence="3" type="ORF">ACGU38_13630</name>
</gene>
<feature type="region of interest" description="Disordered" evidence="1">
    <location>
        <begin position="50"/>
        <end position="76"/>
    </location>
</feature>
<dbReference type="RefSeq" id="WP_394393980.1">
    <property type="nucleotide sequence ID" value="NZ_JBIENY010000195.1"/>
</dbReference>